<dbReference type="CDD" id="cd09726">
    <property type="entry name" value="RAMP_I_III"/>
    <property type="match status" value="2"/>
</dbReference>
<dbReference type="RefSeq" id="WP_086161769.1">
    <property type="nucleotide sequence ID" value="NZ_CP021121.1"/>
</dbReference>
<dbReference type="Pfam" id="PF03787">
    <property type="entry name" value="RAMPs"/>
    <property type="match status" value="2"/>
</dbReference>
<keyword evidence="5" id="KW-1185">Reference proteome</keyword>
<organism evidence="4 5">
    <name type="scientific">Streptomyces marincola</name>
    <dbReference type="NCBI Taxonomy" id="2878388"/>
    <lineage>
        <taxon>Bacteria</taxon>
        <taxon>Bacillati</taxon>
        <taxon>Actinomycetota</taxon>
        <taxon>Actinomycetes</taxon>
        <taxon>Kitasatosporales</taxon>
        <taxon>Streptomycetaceae</taxon>
        <taxon>Streptomyces</taxon>
    </lineage>
</organism>
<dbReference type="InterPro" id="IPR005537">
    <property type="entry name" value="RAMP_III_fam"/>
</dbReference>
<evidence type="ECO:0000256" key="1">
    <source>
        <dbReference type="ARBA" id="ARBA00023118"/>
    </source>
</evidence>
<reference evidence="4 5" key="1">
    <citation type="submission" date="2017-05" db="EMBL/GenBank/DDBJ databases">
        <title>Complete genome sequence of Streptomyces sp. SCSIO 03032 revealed the diverse biosynthetic pathways for its bioactive secondary metabolites.</title>
        <authorList>
            <person name="Ma L."/>
            <person name="Zhu Y."/>
            <person name="Zhang W."/>
            <person name="Zhang G."/>
            <person name="Tian X."/>
            <person name="Zhang S."/>
            <person name="Zhang C."/>
        </authorList>
    </citation>
    <scope>NUCLEOTIDE SEQUENCE [LARGE SCALE GENOMIC DNA]</scope>
    <source>
        <strain evidence="4 5">SCSIO 03032</strain>
    </source>
</reference>
<feature type="domain" description="CRISPR type III-associated protein" evidence="3">
    <location>
        <begin position="271"/>
        <end position="489"/>
    </location>
</feature>
<protein>
    <recommendedName>
        <fullName evidence="3">CRISPR type III-associated protein domain-containing protein</fullName>
    </recommendedName>
</protein>
<proteinExistence type="predicted"/>
<evidence type="ECO:0000313" key="5">
    <source>
        <dbReference type="Proteomes" id="UP000194218"/>
    </source>
</evidence>
<accession>A0A1W7D4K9</accession>
<dbReference type="EMBL" id="CP021121">
    <property type="protein sequence ID" value="ARQ71934.1"/>
    <property type="molecule type" value="Genomic_DNA"/>
</dbReference>
<dbReference type="AlphaFoldDB" id="A0A1W7D4K9"/>
<gene>
    <name evidence="4" type="ORF">CAG99_26635</name>
</gene>
<dbReference type="OrthoDB" id="5242922at2"/>
<name>A0A1W7D4K9_9ACTN</name>
<keyword evidence="1" id="KW-0051">Antiviral defense</keyword>
<sequence>MTPRTGRPMTSRIRVKGWLHTESPLHVGGMGPDPAESLPIAVDGRGRLYVPGTSLAGAFRSWMRGASTSDGPELNGLWGYATPGTTDGHASRLVLHDALVARSDRLDLHGLPADPLPAGRLEVRTSVGIDRVTGAAASEILSSRSVIPPGYYIRFELDVECAEKERQDQARVKALLDALAAREIRLGAATSRGFGVVRLLDAPLDVVIDRFDSPEGLLALLRQDAGRAVPLSALAGTPDLPPRRERVEVRISWRPLAPVMAGSGVDGLTVDTLPLVTRVDSGHVTLVLPGSTIKGLLRSRAEYIERTACGTPAPPGPQEGSAHAHSAAFRAQLDQLGATTALFGTARGGRSRAEADAGIGALRAEECLAKVTIPTELWQATTGLHDDESPAGDRLRTLPETVLERLGDLGLEPADHVAIDRWTGGAADKLLFRVLEPHGIAWNPLRLSVDLTRLGEQRRGAALALLLLVLRDLAAGRLPIGAATHRGFGDIAVSEITLTGGPWGEATTLHQALATPELAAAWDAHLLEGAHT</sequence>
<dbReference type="KEGG" id="smao:CAG99_26635"/>
<dbReference type="InterPro" id="IPR052216">
    <property type="entry name" value="CRISPR_Csm3_endoribonuclease"/>
</dbReference>
<dbReference type="Proteomes" id="UP000194218">
    <property type="component" value="Chromosome"/>
</dbReference>
<evidence type="ECO:0000256" key="2">
    <source>
        <dbReference type="ARBA" id="ARBA00093789"/>
    </source>
</evidence>
<evidence type="ECO:0000259" key="3">
    <source>
        <dbReference type="Pfam" id="PF03787"/>
    </source>
</evidence>
<dbReference type="PANTHER" id="PTHR35579:SF6">
    <property type="entry name" value="DUF324 DOMAIN-CONTAINING PROTEIN"/>
    <property type="match status" value="1"/>
</dbReference>
<dbReference type="PANTHER" id="PTHR35579">
    <property type="entry name" value="CRISPR SYSTEM CMS ENDORIBONUCLEASE CSM3"/>
    <property type="match status" value="1"/>
</dbReference>
<evidence type="ECO:0000313" key="4">
    <source>
        <dbReference type="EMBL" id="ARQ71934.1"/>
    </source>
</evidence>
<dbReference type="GO" id="GO:0051607">
    <property type="term" value="P:defense response to virus"/>
    <property type="evidence" value="ECO:0007669"/>
    <property type="project" value="UniProtKB-KW"/>
</dbReference>
<feature type="domain" description="CRISPR type III-associated protein" evidence="3">
    <location>
        <begin position="19"/>
        <end position="197"/>
    </location>
</feature>
<comment type="subunit">
    <text evidence="2">Part of the Csm effector complex that includes Cas10, Csm2, Csm3, Csm4 and Csm5.</text>
</comment>